<accession>A0A812B4V7</accession>
<evidence type="ECO:0000256" key="1">
    <source>
        <dbReference type="SAM" id="Phobius"/>
    </source>
</evidence>
<comment type="caution">
    <text evidence="2">The sequence shown here is derived from an EMBL/GenBank/DDBJ whole genome shotgun (WGS) entry which is preliminary data.</text>
</comment>
<dbReference type="Proteomes" id="UP000597762">
    <property type="component" value="Unassembled WGS sequence"/>
</dbReference>
<evidence type="ECO:0000313" key="2">
    <source>
        <dbReference type="EMBL" id="CAE1174128.1"/>
    </source>
</evidence>
<gene>
    <name evidence="2" type="ORF">SPHA_12961</name>
</gene>
<keyword evidence="3" id="KW-1185">Reference proteome</keyword>
<organism evidence="2 3">
    <name type="scientific">Acanthosepion pharaonis</name>
    <name type="common">Pharaoh cuttlefish</name>
    <name type="synonym">Sepia pharaonis</name>
    <dbReference type="NCBI Taxonomy" id="158019"/>
    <lineage>
        <taxon>Eukaryota</taxon>
        <taxon>Metazoa</taxon>
        <taxon>Spiralia</taxon>
        <taxon>Lophotrochozoa</taxon>
        <taxon>Mollusca</taxon>
        <taxon>Cephalopoda</taxon>
        <taxon>Coleoidea</taxon>
        <taxon>Decapodiformes</taxon>
        <taxon>Sepiida</taxon>
        <taxon>Sepiina</taxon>
        <taxon>Sepiidae</taxon>
        <taxon>Acanthosepion</taxon>
    </lineage>
</organism>
<dbReference type="AlphaFoldDB" id="A0A812B4V7"/>
<evidence type="ECO:0000313" key="3">
    <source>
        <dbReference type="Proteomes" id="UP000597762"/>
    </source>
</evidence>
<keyword evidence="1" id="KW-1133">Transmembrane helix</keyword>
<reference evidence="2" key="1">
    <citation type="submission" date="2021-01" db="EMBL/GenBank/DDBJ databases">
        <authorList>
            <person name="Li R."/>
            <person name="Bekaert M."/>
        </authorList>
    </citation>
    <scope>NUCLEOTIDE SEQUENCE</scope>
    <source>
        <strain evidence="2">Farmed</strain>
    </source>
</reference>
<feature type="transmembrane region" description="Helical" evidence="1">
    <location>
        <begin position="109"/>
        <end position="129"/>
    </location>
</feature>
<name>A0A812B4V7_ACAPH</name>
<sequence>MNHFISHLTSSSFVFILFFFLSFFLLPLEISYFLFQFIFLLPLNFLNYFPSSSLNSSSFPIHSFLFTNSNLLYTLYFSCYSCFSFYRRILLSSYLNFHSFSSFTSFLVAYIYPLIMLTLLFLLLLYYLFLCRLPFPTTHAQLNFSSPAPLLHLLISLSSCLTEFLFQFFYFSSLPSSSYYCSSLPINSPSSNIFTTFHIIFLNLPLFTPSLLIRILLLPPSFFIPLPPFGYHIKRPSLFSETENVRQ</sequence>
<feature type="transmembrane region" description="Helical" evidence="1">
    <location>
        <begin position="150"/>
        <end position="173"/>
    </location>
</feature>
<feature type="transmembrane region" description="Helical" evidence="1">
    <location>
        <begin position="193"/>
        <end position="217"/>
    </location>
</feature>
<proteinExistence type="predicted"/>
<feature type="transmembrane region" description="Helical" evidence="1">
    <location>
        <begin position="7"/>
        <end position="26"/>
    </location>
</feature>
<keyword evidence="1" id="KW-0472">Membrane</keyword>
<protein>
    <submittedName>
        <fullName evidence="2">Uncharacterized protein</fullName>
    </submittedName>
</protein>
<dbReference type="EMBL" id="CAHIKZ030000434">
    <property type="protein sequence ID" value="CAE1174128.1"/>
    <property type="molecule type" value="Genomic_DNA"/>
</dbReference>
<feature type="transmembrane region" description="Helical" evidence="1">
    <location>
        <begin position="70"/>
        <end position="89"/>
    </location>
</feature>
<keyword evidence="1" id="KW-0812">Transmembrane</keyword>